<dbReference type="PANTHER" id="PTHR47992">
    <property type="entry name" value="PROTEIN PHOSPHATASE"/>
    <property type="match status" value="1"/>
</dbReference>
<dbReference type="SUPFAM" id="SSF81606">
    <property type="entry name" value="PP2C-like"/>
    <property type="match status" value="1"/>
</dbReference>
<feature type="domain" description="PPM-type phosphatase" evidence="2">
    <location>
        <begin position="413"/>
        <end position="718"/>
    </location>
</feature>
<sequence>MLNNINNKAKDENKLNSMSNCVDRENAEIVGINVKNNYMTINNYYGETKNGFSVNNKENENNYWNGEYINKVNDNPVKKIDYGSYNNMPNKSPKSENWKNIEEHNNDFNKNKRNHPIYNNTNNNNIEINESIKKQKKLNDIAYYSSENVQYNNIIKTTTNQELGEINQWSNMNSYVENETYQLYAQNNNNNMYEYQTMNGIVGMDLNNNVTISSKYADISFPMKYEDAPNEWYITSDNSDWVVNKQCNWLYNFKDKLYFNIKSQEIYFEENCDFFLVDNSIDKGEKENNGYSEYIYEDNKNMCEYNENKYFETNIKKSYNEEIPKSEGNNKSSKHNNCSTNGNIQKQYSNENMIIMNDNVSRNNMVSAIILSSNNINNNGNIDNAYDNDNIDNVYNNEETVEEFSMILEDDLVCGTCSKIGSHNRNENEDFYITKDILDLNNVSENDSLCFFSAIFDGHGGSNCARYVMSHLKTNLIAKFRQSFLITCKKHYKEKNTKINELSVAIKALYDSCIKGFEMTDKNYLELSKKYDYKDGATSCVVLIYGPDEDGSLKVLCANCGDSCAFICHDRKPIKLSLQHKPDLQEERIRILRCGGIIANINGINRIITKHKDKNSNNREKTFLALSTSRSFGDIPYKIPKKIVLCKPFISVYTIDFDLDSFLVLATDGILNVLTDVEIIDIIWKNIHQTPEYAAEEVVKEATKRGSTDDKTCTVIFFNWRKDIFNKNTKNVNFDGEIPQDYSNPEDINMFSEI</sequence>
<evidence type="ECO:0000256" key="1">
    <source>
        <dbReference type="SAM" id="MobiDB-lite"/>
    </source>
</evidence>
<dbReference type="InterPro" id="IPR001932">
    <property type="entry name" value="PPM-type_phosphatase-like_dom"/>
</dbReference>
<gene>
    <name evidence="3" type="primary">PPM4</name>
    <name evidence="3" type="ORF">PBK173_000489800</name>
</gene>
<dbReference type="CDD" id="cd00143">
    <property type="entry name" value="PP2Cc"/>
    <property type="match status" value="1"/>
</dbReference>
<dbReference type="Proteomes" id="UP000069549">
    <property type="component" value="Chromosome 14"/>
</dbReference>
<protein>
    <submittedName>
        <fullName evidence="3">Protein phosphatase PPM4</fullName>
        <ecNumber evidence="3">3.1.3.16</ecNumber>
    </submittedName>
</protein>
<dbReference type="EMBL" id="LT160034">
    <property type="protein sequence ID" value="CXJ29286.1"/>
    <property type="molecule type" value="Genomic_DNA"/>
</dbReference>
<evidence type="ECO:0000313" key="4">
    <source>
        <dbReference type="Proteomes" id="UP000069549"/>
    </source>
</evidence>
<dbReference type="InterPro" id="IPR015655">
    <property type="entry name" value="PP2C"/>
</dbReference>
<dbReference type="InterPro" id="IPR036457">
    <property type="entry name" value="PPM-type-like_dom_sf"/>
</dbReference>
<dbReference type="SMART" id="SM00332">
    <property type="entry name" value="PP2Cc"/>
    <property type="match status" value="1"/>
</dbReference>
<proteinExistence type="predicted"/>
<evidence type="ECO:0000313" key="3">
    <source>
        <dbReference type="EMBL" id="CXJ29286.1"/>
    </source>
</evidence>
<dbReference type="Pfam" id="PF00481">
    <property type="entry name" value="PP2C"/>
    <property type="match status" value="1"/>
</dbReference>
<dbReference type="GO" id="GO:0004722">
    <property type="term" value="F:protein serine/threonine phosphatase activity"/>
    <property type="evidence" value="ECO:0007669"/>
    <property type="project" value="UniProtKB-EC"/>
</dbReference>
<dbReference type="EC" id="3.1.3.16" evidence="3"/>
<feature type="region of interest" description="Disordered" evidence="1">
    <location>
        <begin position="322"/>
        <end position="344"/>
    </location>
</feature>
<dbReference type="VEuPathDB" id="PlasmoDB:PBANKA_1462200"/>
<feature type="compositionally biased region" description="Polar residues" evidence="1">
    <location>
        <begin position="327"/>
        <end position="344"/>
    </location>
</feature>
<keyword evidence="3" id="KW-0378">Hydrolase</keyword>
<organism evidence="3 4">
    <name type="scientific">Plasmodium berghei</name>
    <dbReference type="NCBI Taxonomy" id="5821"/>
    <lineage>
        <taxon>Eukaryota</taxon>
        <taxon>Sar</taxon>
        <taxon>Alveolata</taxon>
        <taxon>Apicomplexa</taxon>
        <taxon>Aconoidasida</taxon>
        <taxon>Haemosporida</taxon>
        <taxon>Plasmodiidae</taxon>
        <taxon>Plasmodium</taxon>
        <taxon>Plasmodium (Vinckeia)</taxon>
    </lineage>
</organism>
<reference evidence="3 4" key="1">
    <citation type="submission" date="2016-02" db="EMBL/GenBank/DDBJ databases">
        <authorList>
            <consortium name="Pathogen Informatics"/>
        </authorList>
    </citation>
    <scope>NUCLEOTIDE SEQUENCE [LARGE SCALE GENOMIC DNA]</scope>
    <source>
        <strain evidence="3 4">K173</strain>
    </source>
</reference>
<dbReference type="PROSITE" id="PS51746">
    <property type="entry name" value="PPM_2"/>
    <property type="match status" value="1"/>
</dbReference>
<evidence type="ECO:0000259" key="2">
    <source>
        <dbReference type="PROSITE" id="PS51746"/>
    </source>
</evidence>
<dbReference type="AlphaFoldDB" id="A0A0Z0BC94"/>
<dbReference type="Gene3D" id="3.60.40.10">
    <property type="entry name" value="PPM-type phosphatase domain"/>
    <property type="match status" value="1"/>
</dbReference>
<accession>A0A0Z0BC94</accession>
<name>A0A0Z0BC94_PLABE</name>